<keyword evidence="4" id="KW-0472">Membrane</keyword>
<gene>
    <name evidence="7" type="ORF">SAMN05421642_1134</name>
</gene>
<dbReference type="EMBL" id="FZOW01000013">
    <property type="protein sequence ID" value="SNT29032.1"/>
    <property type="molecule type" value="Genomic_DNA"/>
</dbReference>
<proteinExistence type="predicted"/>
<evidence type="ECO:0000313" key="8">
    <source>
        <dbReference type="Proteomes" id="UP000198327"/>
    </source>
</evidence>
<evidence type="ECO:0000313" key="7">
    <source>
        <dbReference type="EMBL" id="SNT29032.1"/>
    </source>
</evidence>
<evidence type="ECO:0000256" key="6">
    <source>
        <dbReference type="ARBA" id="ARBA00023288"/>
    </source>
</evidence>
<dbReference type="Proteomes" id="UP000198327">
    <property type="component" value="Unassembled WGS sequence"/>
</dbReference>
<comment type="subcellular location">
    <subcellularLocation>
        <location evidence="1">Cell membrane</location>
        <topology evidence="1">Lipid-anchor</topology>
    </subcellularLocation>
</comment>
<keyword evidence="5" id="KW-0564">Palmitate</keyword>
<keyword evidence="3" id="KW-0732">Signal</keyword>
<organism evidence="7 8">
    <name type="scientific">Rhodococcoides kyotonense</name>
    <dbReference type="NCBI Taxonomy" id="398843"/>
    <lineage>
        <taxon>Bacteria</taxon>
        <taxon>Bacillati</taxon>
        <taxon>Actinomycetota</taxon>
        <taxon>Actinomycetes</taxon>
        <taxon>Mycobacteriales</taxon>
        <taxon>Nocardiaceae</taxon>
        <taxon>Rhodococcoides</taxon>
    </lineage>
</organism>
<dbReference type="Pfam" id="PF16708">
    <property type="entry name" value="LppA"/>
    <property type="match status" value="1"/>
</dbReference>
<sequence>MIRSAKIFGAVVCTVALMAGCARESEGPTVNAQQIAEIKDALRAKGPVEDELRRLDPVVLEMAEAVSAVVGGLTWTRITEGRRLPCEAVPGDPGSASAWTVDTVAFDGPIPDALWTDAVARVQGIAVRVGSSELVVRVDKPGHHDVQFVASDKTQFGLASREAAAIFAQTGCFLNLSDQGSGA</sequence>
<dbReference type="OrthoDB" id="4382082at2"/>
<dbReference type="GO" id="GO:0005886">
    <property type="term" value="C:plasma membrane"/>
    <property type="evidence" value="ECO:0007669"/>
    <property type="project" value="UniProtKB-SubCell"/>
</dbReference>
<dbReference type="Gene3D" id="3.30.2030.20">
    <property type="match status" value="1"/>
</dbReference>
<dbReference type="RefSeq" id="WP_089249625.1">
    <property type="nucleotide sequence ID" value="NZ_FZOW01000013.1"/>
</dbReference>
<dbReference type="PROSITE" id="PS51257">
    <property type="entry name" value="PROKAR_LIPOPROTEIN"/>
    <property type="match status" value="1"/>
</dbReference>
<dbReference type="InterPro" id="IPR032018">
    <property type="entry name" value="LppA/LppB/LprP"/>
</dbReference>
<evidence type="ECO:0000256" key="5">
    <source>
        <dbReference type="ARBA" id="ARBA00023139"/>
    </source>
</evidence>
<evidence type="ECO:0000256" key="1">
    <source>
        <dbReference type="ARBA" id="ARBA00004193"/>
    </source>
</evidence>
<keyword evidence="2" id="KW-1003">Cell membrane</keyword>
<evidence type="ECO:0000256" key="4">
    <source>
        <dbReference type="ARBA" id="ARBA00023136"/>
    </source>
</evidence>
<name>A0A239LGH1_9NOCA</name>
<accession>A0A239LGH1</accession>
<evidence type="ECO:0000256" key="2">
    <source>
        <dbReference type="ARBA" id="ARBA00022475"/>
    </source>
</evidence>
<keyword evidence="8" id="KW-1185">Reference proteome</keyword>
<reference evidence="8" key="1">
    <citation type="submission" date="2017-06" db="EMBL/GenBank/DDBJ databases">
        <authorList>
            <person name="Varghese N."/>
            <person name="Submissions S."/>
        </authorList>
    </citation>
    <scope>NUCLEOTIDE SEQUENCE [LARGE SCALE GENOMIC DNA]</scope>
    <source>
        <strain evidence="8">JCM 23211</strain>
    </source>
</reference>
<keyword evidence="6 7" id="KW-0449">Lipoprotein</keyword>
<protein>
    <submittedName>
        <fullName evidence="7">Lipoprotein</fullName>
    </submittedName>
</protein>
<evidence type="ECO:0000256" key="3">
    <source>
        <dbReference type="ARBA" id="ARBA00022729"/>
    </source>
</evidence>
<dbReference type="AlphaFoldDB" id="A0A239LGH1"/>